<keyword evidence="3" id="KW-0406">Ion transport</keyword>
<dbReference type="FunFam" id="1.10.287.3240:FF:000018">
    <property type="entry name" value="Vacuolar ATP synthase subunit D"/>
    <property type="match status" value="1"/>
</dbReference>
<dbReference type="InterPro" id="IPR002699">
    <property type="entry name" value="V_ATPase_D"/>
</dbReference>
<reference evidence="4 5" key="1">
    <citation type="journal article" date="2015" name="Mol. Biochem. Parasitol.">
        <title>Identification of polymorphic genes for use in assemblage B genotyping assays through comparative genomics of multiple assemblage B Giardia duodenalis isolates.</title>
        <authorList>
            <person name="Wielinga C."/>
            <person name="Thompson R.C."/>
            <person name="Monis P."/>
            <person name="Ryan U."/>
        </authorList>
    </citation>
    <scope>NUCLEOTIDE SEQUENCE [LARGE SCALE GENOMIC DNA]</scope>
    <source>
        <strain evidence="4 5">BAH15c1</strain>
    </source>
</reference>
<dbReference type="OrthoDB" id="7676488at2759"/>
<evidence type="ECO:0000256" key="2">
    <source>
        <dbReference type="ARBA" id="ARBA00022448"/>
    </source>
</evidence>
<evidence type="ECO:0000256" key="3">
    <source>
        <dbReference type="ARBA" id="ARBA00023065"/>
    </source>
</evidence>
<dbReference type="AlphaFoldDB" id="A0A132NTA1"/>
<keyword evidence="2" id="KW-0813">Transport</keyword>
<dbReference type="PANTHER" id="PTHR11671">
    <property type="entry name" value="V-TYPE ATP SYNTHASE SUBUNIT D"/>
    <property type="match status" value="1"/>
</dbReference>
<sequence>MSDQKLNVLPTKMQLMALRQRYAASQRGHSLLKKKLDAMTLQLRALNSQLITAREVMVNALKEANWSLTLAQRSVASGSDLYSVLFSACEASPNLSVHKIVQNIAGVRISSFTLCDFTGKALDIRPDDPTKQSPNTTAAGLTAMNSVSLGFASNQGHLNETKAKWIVALSAMVAVAGLQRSCADLTEEVKVTSRRVNAIEYILLPKLENTIKWITDSLEENEREEFARIKKVADGRREAAEAERQQAKEVEPHSDIIECTVEDPDIMF</sequence>
<dbReference type="EMBL" id="JXTI01000077">
    <property type="protein sequence ID" value="KWX13258.1"/>
    <property type="molecule type" value="Genomic_DNA"/>
</dbReference>
<evidence type="ECO:0000256" key="1">
    <source>
        <dbReference type="ARBA" id="ARBA00005850"/>
    </source>
</evidence>
<dbReference type="Gene3D" id="1.10.287.3240">
    <property type="match status" value="1"/>
</dbReference>
<protein>
    <submittedName>
        <fullName evidence="4">Vacuolar ATP synthase subunit D</fullName>
    </submittedName>
</protein>
<dbReference type="VEuPathDB" id="GiardiaDB:QR46_2778"/>
<evidence type="ECO:0000313" key="5">
    <source>
        <dbReference type="Proteomes" id="UP000070089"/>
    </source>
</evidence>
<dbReference type="Pfam" id="PF01813">
    <property type="entry name" value="ATP-synt_D"/>
    <property type="match status" value="1"/>
</dbReference>
<comment type="similarity">
    <text evidence="1">Belongs to the V-ATPase D subunit family.</text>
</comment>
<accession>A0A132NTA1</accession>
<gene>
    <name evidence="4" type="ORF">QR46_2778</name>
</gene>
<comment type="caution">
    <text evidence="4">The sequence shown here is derived from an EMBL/GenBank/DDBJ whole genome shotgun (WGS) entry which is preliminary data.</text>
</comment>
<dbReference type="GO" id="GO:0046961">
    <property type="term" value="F:proton-transporting ATPase activity, rotational mechanism"/>
    <property type="evidence" value="ECO:0007669"/>
    <property type="project" value="InterPro"/>
</dbReference>
<dbReference type="Proteomes" id="UP000070089">
    <property type="component" value="Unassembled WGS sequence"/>
</dbReference>
<name>A0A132NTA1_GIAIN</name>
<evidence type="ECO:0000313" key="4">
    <source>
        <dbReference type="EMBL" id="KWX13258.1"/>
    </source>
</evidence>
<proteinExistence type="inferred from homology"/>
<organism evidence="4 5">
    <name type="scientific">Giardia duodenalis assemblage B</name>
    <dbReference type="NCBI Taxonomy" id="1394984"/>
    <lineage>
        <taxon>Eukaryota</taxon>
        <taxon>Metamonada</taxon>
        <taxon>Diplomonadida</taxon>
        <taxon>Hexamitidae</taxon>
        <taxon>Giardiinae</taxon>
        <taxon>Giardia</taxon>
    </lineage>
</organism>